<accession>A0ABQ5G5U4</accession>
<evidence type="ECO:0000313" key="1">
    <source>
        <dbReference type="EMBL" id="GJT70959.1"/>
    </source>
</evidence>
<comment type="caution">
    <text evidence="1">The sequence shown here is derived from an EMBL/GenBank/DDBJ whole genome shotgun (WGS) entry which is preliminary data.</text>
</comment>
<reference evidence="1" key="2">
    <citation type="submission" date="2022-01" db="EMBL/GenBank/DDBJ databases">
        <authorList>
            <person name="Yamashiro T."/>
            <person name="Shiraishi A."/>
            <person name="Satake H."/>
            <person name="Nakayama K."/>
        </authorList>
    </citation>
    <scope>NUCLEOTIDE SEQUENCE</scope>
</reference>
<dbReference type="EMBL" id="BQNB010018128">
    <property type="protein sequence ID" value="GJT70959.1"/>
    <property type="molecule type" value="Genomic_DNA"/>
</dbReference>
<reference evidence="1" key="1">
    <citation type="journal article" date="2022" name="Int. J. Mol. Sci.">
        <title>Draft Genome of Tanacetum Coccineum: Genomic Comparison of Closely Related Tanacetum-Family Plants.</title>
        <authorList>
            <person name="Yamashiro T."/>
            <person name="Shiraishi A."/>
            <person name="Nakayama K."/>
            <person name="Satake H."/>
        </authorList>
    </citation>
    <scope>NUCLEOTIDE SEQUENCE</scope>
</reference>
<name>A0ABQ5G5U4_9ASTR</name>
<proteinExistence type="predicted"/>
<sequence length="166" mass="18907">MFNKKSSDKFRDWGLMHGMIIHQGSRLATLLKVVMNETNALAFSGLESRPVIVIRIKKVVDRMRVYNQIYSLVVRKQVKWTIRRVLRSSGIQKLSHLGDRRHGLISSRNIIYDARIVNCELLASFGLRWSAANGALGLSHPPPFVNILNLISLFSDLGVSFRYNKS</sequence>
<evidence type="ECO:0000313" key="2">
    <source>
        <dbReference type="Proteomes" id="UP001151760"/>
    </source>
</evidence>
<organism evidence="1 2">
    <name type="scientific">Tanacetum coccineum</name>
    <dbReference type="NCBI Taxonomy" id="301880"/>
    <lineage>
        <taxon>Eukaryota</taxon>
        <taxon>Viridiplantae</taxon>
        <taxon>Streptophyta</taxon>
        <taxon>Embryophyta</taxon>
        <taxon>Tracheophyta</taxon>
        <taxon>Spermatophyta</taxon>
        <taxon>Magnoliopsida</taxon>
        <taxon>eudicotyledons</taxon>
        <taxon>Gunneridae</taxon>
        <taxon>Pentapetalae</taxon>
        <taxon>asterids</taxon>
        <taxon>campanulids</taxon>
        <taxon>Asterales</taxon>
        <taxon>Asteraceae</taxon>
        <taxon>Asteroideae</taxon>
        <taxon>Anthemideae</taxon>
        <taxon>Anthemidinae</taxon>
        <taxon>Tanacetum</taxon>
    </lineage>
</organism>
<keyword evidence="2" id="KW-1185">Reference proteome</keyword>
<dbReference type="Proteomes" id="UP001151760">
    <property type="component" value="Unassembled WGS sequence"/>
</dbReference>
<protein>
    <submittedName>
        <fullName evidence="1">Uncharacterized protein</fullName>
    </submittedName>
</protein>
<gene>
    <name evidence="1" type="ORF">Tco_1030245</name>
</gene>